<comment type="similarity">
    <text evidence="4 14">Belongs to the ITM2 family.</text>
</comment>
<evidence type="ECO:0000256" key="6">
    <source>
        <dbReference type="ARBA" id="ARBA00022692"/>
    </source>
</evidence>
<protein>
    <recommendedName>
        <fullName evidence="14">Integral membrane protein 2</fullName>
    </recommendedName>
</protein>
<evidence type="ECO:0000256" key="4">
    <source>
        <dbReference type="ARBA" id="ARBA00006794"/>
    </source>
</evidence>
<dbReference type="InterPro" id="IPR040145">
    <property type="entry name" value="ITM2"/>
</dbReference>
<evidence type="ECO:0000313" key="16">
    <source>
        <dbReference type="EMBL" id="KAF7711129.1"/>
    </source>
</evidence>
<reference evidence="16" key="1">
    <citation type="submission" date="2020-08" db="EMBL/GenBank/DDBJ databases">
        <title>Chromosome-level assembly of Southern catfish (Silurus meridionalis) provides insights into visual adaptation to the nocturnal and benthic lifestyles.</title>
        <authorList>
            <person name="Zhang Y."/>
            <person name="Wang D."/>
            <person name="Peng Z."/>
        </authorList>
    </citation>
    <scope>NUCLEOTIDE SEQUENCE</scope>
    <source>
        <strain evidence="16">SWU-2019-XX</strain>
        <tissue evidence="16">Muscle</tissue>
    </source>
</reference>
<evidence type="ECO:0000256" key="8">
    <source>
        <dbReference type="ARBA" id="ARBA00022968"/>
    </source>
</evidence>
<evidence type="ECO:0000256" key="9">
    <source>
        <dbReference type="ARBA" id="ARBA00022989"/>
    </source>
</evidence>
<dbReference type="PANTHER" id="PTHR10962">
    <property type="entry name" value="INTEGRAL TRANSMEMBRANE PROTEIN 2"/>
    <property type="match status" value="1"/>
</dbReference>
<dbReference type="GO" id="GO:0000139">
    <property type="term" value="C:Golgi membrane"/>
    <property type="evidence" value="ECO:0007669"/>
    <property type="project" value="UniProtKB-SubCell"/>
</dbReference>
<proteinExistence type="inferred from homology"/>
<feature type="domain" description="BRICHOS" evidence="15">
    <location>
        <begin position="127"/>
        <end position="214"/>
    </location>
</feature>
<evidence type="ECO:0000256" key="12">
    <source>
        <dbReference type="ARBA" id="ARBA00023157"/>
    </source>
</evidence>
<evidence type="ECO:0000256" key="1">
    <source>
        <dbReference type="ARBA" id="ARBA00004323"/>
    </source>
</evidence>
<keyword evidence="6 14" id="KW-0812">Transmembrane</keyword>
<dbReference type="InterPro" id="IPR007084">
    <property type="entry name" value="BRICHOS_dom"/>
</dbReference>
<keyword evidence="8 14" id="KW-0735">Signal-anchor</keyword>
<dbReference type="AlphaFoldDB" id="A0A8T0BVL0"/>
<sequence length="249" mass="28840">MVKVTFNSALAQKEVKRGEKDEALIPQDGDVEEVVRVRQQSWAWCWCMCLGLALMLSGVVVGGAYLYKHYIMEEEDVYFCGVRYSEDRFMIPDVSNEHAAPLKSLSERFRILEKEQVELISVPVPEFSDSNAAEIVHDFVLHLTAYLDLSLNKCYITPLNTSVVMPPRDLLDLLININSYMVREQMVVTEKVDDLEELGYSIYMLCKDKDTYKLQRRDTISGIQKREALNCHKIRHFENRFVLETLICE</sequence>
<keyword evidence="13" id="KW-0325">Glycoprotein</keyword>
<keyword evidence="17" id="KW-1185">Reference proteome</keyword>
<dbReference type="PROSITE" id="PS50869">
    <property type="entry name" value="BRICHOS"/>
    <property type="match status" value="1"/>
</dbReference>
<name>A0A8T0BVL0_SILME</name>
<evidence type="ECO:0000256" key="10">
    <source>
        <dbReference type="ARBA" id="ARBA00023034"/>
    </source>
</evidence>
<comment type="subcellular location">
    <subcellularLocation>
        <location evidence="2">Cell membrane</location>
        <topology evidence="2">Single-pass type II membrane protein</topology>
    </subcellularLocation>
    <subcellularLocation>
        <location evidence="3">Endosome membrane</location>
        <topology evidence="3">Single-pass type II membrane protein</topology>
    </subcellularLocation>
    <subcellularLocation>
        <location evidence="1">Golgi apparatus membrane</location>
        <topology evidence="1">Single-pass type II membrane protein</topology>
    </subcellularLocation>
    <subcellularLocation>
        <location evidence="14">Membrane</location>
        <topology evidence="14">Single-pass type II membrane protein</topology>
    </subcellularLocation>
</comment>
<organism evidence="16 17">
    <name type="scientific">Silurus meridionalis</name>
    <name type="common">Southern catfish</name>
    <name type="synonym">Silurus soldatovi meridionalis</name>
    <dbReference type="NCBI Taxonomy" id="175797"/>
    <lineage>
        <taxon>Eukaryota</taxon>
        <taxon>Metazoa</taxon>
        <taxon>Chordata</taxon>
        <taxon>Craniata</taxon>
        <taxon>Vertebrata</taxon>
        <taxon>Euteleostomi</taxon>
        <taxon>Actinopterygii</taxon>
        <taxon>Neopterygii</taxon>
        <taxon>Teleostei</taxon>
        <taxon>Ostariophysi</taxon>
        <taxon>Siluriformes</taxon>
        <taxon>Siluridae</taxon>
        <taxon>Silurus</taxon>
    </lineage>
</organism>
<dbReference type="EMBL" id="JABFDY010000001">
    <property type="protein sequence ID" value="KAF7711129.1"/>
    <property type="molecule type" value="Genomic_DNA"/>
</dbReference>
<keyword evidence="9 14" id="KW-1133">Transmembrane helix</keyword>
<keyword evidence="5 14" id="KW-1003">Cell membrane</keyword>
<dbReference type="SMART" id="SM01039">
    <property type="entry name" value="BRICHOS"/>
    <property type="match status" value="1"/>
</dbReference>
<gene>
    <name evidence="16" type="ORF">HF521_000140</name>
</gene>
<dbReference type="GO" id="GO:0070062">
    <property type="term" value="C:extracellular exosome"/>
    <property type="evidence" value="ECO:0007669"/>
    <property type="project" value="TreeGrafter"/>
</dbReference>
<keyword evidence="11 14" id="KW-0472">Membrane</keyword>
<dbReference type="GO" id="GO:0005886">
    <property type="term" value="C:plasma membrane"/>
    <property type="evidence" value="ECO:0007669"/>
    <property type="project" value="UniProtKB-SubCell"/>
</dbReference>
<evidence type="ECO:0000256" key="11">
    <source>
        <dbReference type="ARBA" id="ARBA00023136"/>
    </source>
</evidence>
<keyword evidence="10" id="KW-0333">Golgi apparatus</keyword>
<evidence type="ECO:0000256" key="13">
    <source>
        <dbReference type="ARBA" id="ARBA00023180"/>
    </source>
</evidence>
<dbReference type="GO" id="GO:0010008">
    <property type="term" value="C:endosome membrane"/>
    <property type="evidence" value="ECO:0007669"/>
    <property type="project" value="UniProtKB-SubCell"/>
</dbReference>
<dbReference type="GO" id="GO:0042985">
    <property type="term" value="P:negative regulation of amyloid precursor protein biosynthetic process"/>
    <property type="evidence" value="ECO:0007669"/>
    <property type="project" value="TreeGrafter"/>
</dbReference>
<feature type="transmembrane region" description="Helical" evidence="14">
    <location>
        <begin position="41"/>
        <end position="67"/>
    </location>
</feature>
<evidence type="ECO:0000256" key="7">
    <source>
        <dbReference type="ARBA" id="ARBA00022753"/>
    </source>
</evidence>
<comment type="caution">
    <text evidence="16">The sequence shown here is derived from an EMBL/GenBank/DDBJ whole genome shotgun (WGS) entry which is preliminary data.</text>
</comment>
<dbReference type="Pfam" id="PF04089">
    <property type="entry name" value="BRICHOS"/>
    <property type="match status" value="1"/>
</dbReference>
<dbReference type="Proteomes" id="UP000606274">
    <property type="component" value="Unassembled WGS sequence"/>
</dbReference>
<evidence type="ECO:0000256" key="2">
    <source>
        <dbReference type="ARBA" id="ARBA00004401"/>
    </source>
</evidence>
<evidence type="ECO:0000256" key="5">
    <source>
        <dbReference type="ARBA" id="ARBA00022475"/>
    </source>
</evidence>
<evidence type="ECO:0000256" key="14">
    <source>
        <dbReference type="RuleBase" id="RU367061"/>
    </source>
</evidence>
<dbReference type="PANTHER" id="PTHR10962:SF4">
    <property type="entry name" value="INTEGRAL MEMBRANE PROTEIN 2B"/>
    <property type="match status" value="1"/>
</dbReference>
<evidence type="ECO:0000313" key="17">
    <source>
        <dbReference type="Proteomes" id="UP000606274"/>
    </source>
</evidence>
<evidence type="ECO:0000259" key="15">
    <source>
        <dbReference type="PROSITE" id="PS50869"/>
    </source>
</evidence>
<keyword evidence="12" id="KW-1015">Disulfide bond</keyword>
<accession>A0A8T0BVL0</accession>
<evidence type="ECO:0000256" key="3">
    <source>
        <dbReference type="ARBA" id="ARBA00004639"/>
    </source>
</evidence>
<dbReference type="GO" id="GO:0001540">
    <property type="term" value="F:amyloid-beta binding"/>
    <property type="evidence" value="ECO:0007669"/>
    <property type="project" value="TreeGrafter"/>
</dbReference>
<keyword evidence="7" id="KW-0967">Endosome</keyword>